<feature type="region of interest" description="Disordered" evidence="1">
    <location>
        <begin position="1066"/>
        <end position="1090"/>
    </location>
</feature>
<evidence type="ECO:0008006" key="4">
    <source>
        <dbReference type="Google" id="ProtNLM"/>
    </source>
</evidence>
<organism evidence="2 3">
    <name type="scientific">Paramecium primaurelia</name>
    <dbReference type="NCBI Taxonomy" id="5886"/>
    <lineage>
        <taxon>Eukaryota</taxon>
        <taxon>Sar</taxon>
        <taxon>Alveolata</taxon>
        <taxon>Ciliophora</taxon>
        <taxon>Intramacronucleata</taxon>
        <taxon>Oligohymenophorea</taxon>
        <taxon>Peniculida</taxon>
        <taxon>Parameciidae</taxon>
        <taxon>Paramecium</taxon>
    </lineage>
</organism>
<feature type="compositionally biased region" description="Basic and acidic residues" evidence="1">
    <location>
        <begin position="1080"/>
        <end position="1090"/>
    </location>
</feature>
<accession>A0A8S1KMA9</accession>
<protein>
    <recommendedName>
        <fullName evidence="4">RAP domain-containing protein</fullName>
    </recommendedName>
</protein>
<dbReference type="Proteomes" id="UP000688137">
    <property type="component" value="Unassembled WGS sequence"/>
</dbReference>
<evidence type="ECO:0000313" key="3">
    <source>
        <dbReference type="Proteomes" id="UP000688137"/>
    </source>
</evidence>
<dbReference type="EMBL" id="CAJJDM010000022">
    <property type="protein sequence ID" value="CAD8055977.1"/>
    <property type="molecule type" value="Genomic_DNA"/>
</dbReference>
<dbReference type="AlphaFoldDB" id="A0A8S1KMA9"/>
<evidence type="ECO:0000313" key="2">
    <source>
        <dbReference type="EMBL" id="CAD8055977.1"/>
    </source>
</evidence>
<name>A0A8S1KMA9_PARPR</name>
<proteinExistence type="predicted"/>
<reference evidence="2" key="1">
    <citation type="submission" date="2021-01" db="EMBL/GenBank/DDBJ databases">
        <authorList>
            <consortium name="Genoscope - CEA"/>
            <person name="William W."/>
        </authorList>
    </citation>
    <scope>NUCLEOTIDE SEQUENCE</scope>
</reference>
<keyword evidence="3" id="KW-1185">Reference proteome</keyword>
<dbReference type="OMA" id="FRNMCNI"/>
<gene>
    <name evidence="2" type="ORF">PPRIM_AZ9-3.1.T0240079</name>
</gene>
<evidence type="ECO:0000256" key="1">
    <source>
        <dbReference type="SAM" id="MobiDB-lite"/>
    </source>
</evidence>
<comment type="caution">
    <text evidence="2">The sequence shown here is derived from an EMBL/GenBank/DDBJ whole genome shotgun (WGS) entry which is preliminary data.</text>
</comment>
<sequence>MNRVITFGFATYESLVQKLSSVENPNSLLRLYEENKDQFKHEHVILTLRVLGRFSRQINSDNNFSELTSKLNDIVNQLTEYDVVDVLFWLRKFRLNRIPTNITNQTQTQLFQRVQQMFDNQMFSFRNMCNIYYDLSILNHYNENLVKSISEQMLTSKQMSPFLITQLLSTVVIKINHCNLSKYDQVILTNSIKLLDTLLDSFDIEQKSLLFKVCAEVQFQNLPPKFQLPVQVKKIKDQLLDKVELLQEESVINIFKAYEYLPRQFDIDLLRELRDMILTTLEQNPSNLSNKFLIQIAERMIKMTNYRIPQDAIKKVLLELCNRISNNTIDILLMNQLILVLMKYRKIDEVIQAFLKIEDKTIKVLNYLFINGINMKEYVDKFMLNTESKKIPFNQAIYYVVYANRDAKEHLDTLIKVIRDQIENYPLQALKTLNDNELNFQIKYQLQEEAYLKLIELVKQQKFDFLRICRELINCCCNIKCRNALISLYDQQDTKINLKQIMQRLVQEVDQFETESFSALISILLKDPKSIPIQKFVDYLTLNTHKLIEFIKSDQILSVTKLLVVAYQAQPEQKLYSIVNFANRFEIVGYHSKYVSNAIKKISEQFKKNYPCSPYPDPLFVNLLINHNILTPEEAATQLSNEKIHQHTKIQLCGIAQLAENIPEHIIELRDKIKVDCYKALEQEVKYQPILELITLGDFTSEEFINIKTKLQKLLPQLSTKQYFDLIMFAKDHSILKELSYSFGELSAKLGINRIIRAIDKFSKFQIQSYMVYNVLVETYGYSFNSIFNEQRIQILNICSQAKLKQTDLFKRSLEKIKQQSSTYQNFYYDIIDIVTSLGFIEQEFVDLINSIILENTQISGGTALKLLQYYVLADQPIEIMDKIAQNINDTKYKDNFKTAYTYEILLRKYPNSITTKIHENYFNDEKFSKARYQIANPNSKQFFIHEFCVQYLNLLGVELETNKSIDGINVEFYLPSIESSIFIAGQSSLNFDQTTLNGLGLLQKKLLSITTKQVIVINFKQFLKLQTHEDRAKYLINLGIPIKVDITKVDYSTLKTYDKNDKEKPQFQISKTRQRKQYGKQDYHQDYNQDYHQDYYQDYQQFDKE</sequence>